<evidence type="ECO:0000313" key="4">
    <source>
        <dbReference type="Proteomes" id="UP000078390"/>
    </source>
</evidence>
<evidence type="ECO:0000256" key="1">
    <source>
        <dbReference type="ARBA" id="ARBA00022723"/>
    </source>
</evidence>
<dbReference type="GO" id="GO:0006825">
    <property type="term" value="P:copper ion transport"/>
    <property type="evidence" value="ECO:0007669"/>
    <property type="project" value="InterPro"/>
</dbReference>
<comment type="caution">
    <text evidence="3">The sequence shown here is derived from an EMBL/GenBank/DDBJ whole genome shotgun (WGS) entry which is preliminary data.</text>
</comment>
<organism evidence="3 4">
    <name type="scientific">Thermosulfurimonas dismutans</name>
    <dbReference type="NCBI Taxonomy" id="999894"/>
    <lineage>
        <taxon>Bacteria</taxon>
        <taxon>Pseudomonadati</taxon>
        <taxon>Thermodesulfobacteriota</taxon>
        <taxon>Thermodesulfobacteria</taxon>
        <taxon>Thermodesulfobacteriales</taxon>
        <taxon>Thermodesulfobacteriaceae</taxon>
        <taxon>Thermosulfurimonas</taxon>
    </lineage>
</organism>
<dbReference type="Proteomes" id="UP000078390">
    <property type="component" value="Unassembled WGS sequence"/>
</dbReference>
<evidence type="ECO:0000259" key="2">
    <source>
        <dbReference type="PROSITE" id="PS50846"/>
    </source>
</evidence>
<feature type="domain" description="HMA" evidence="2">
    <location>
        <begin position="2"/>
        <end position="67"/>
    </location>
</feature>
<dbReference type="InterPro" id="IPR036163">
    <property type="entry name" value="HMA_dom_sf"/>
</dbReference>
<dbReference type="AlphaFoldDB" id="A0A179D462"/>
<dbReference type="CDD" id="cd00371">
    <property type="entry name" value="HMA"/>
    <property type="match status" value="1"/>
</dbReference>
<gene>
    <name evidence="3" type="ORF">TDIS_0986</name>
</gene>
<dbReference type="OrthoDB" id="9813965at2"/>
<dbReference type="FunFam" id="3.30.70.100:FF:000001">
    <property type="entry name" value="ATPase copper transporting beta"/>
    <property type="match status" value="1"/>
</dbReference>
<dbReference type="RefSeq" id="WP_068669916.1">
    <property type="nucleotide sequence ID" value="NZ_LWLG01000005.1"/>
</dbReference>
<dbReference type="PRINTS" id="PR00944">
    <property type="entry name" value="CUEXPORT"/>
</dbReference>
<reference evidence="3 4" key="1">
    <citation type="submission" date="2016-04" db="EMBL/GenBank/DDBJ databases">
        <title>Genome analysis of Thermosulfurimonas dismutans, the first thermophilic sulfur-disproportionating bacterium of the phylum Thermodesulfobacteria.</title>
        <authorList>
            <person name="Mardanov A.V."/>
            <person name="Beletsky A.V."/>
            <person name="Kadnikov V.V."/>
            <person name="Slobodkin A.I."/>
            <person name="Ravin N.V."/>
        </authorList>
    </citation>
    <scope>NUCLEOTIDE SEQUENCE [LARGE SCALE GENOMIC DNA]</scope>
    <source>
        <strain evidence="3 4">S95</strain>
    </source>
</reference>
<dbReference type="InterPro" id="IPR017969">
    <property type="entry name" value="Heavy-metal-associated_CS"/>
</dbReference>
<dbReference type="InterPro" id="IPR000428">
    <property type="entry name" value="Cu-bd"/>
</dbReference>
<dbReference type="Gene3D" id="3.30.70.100">
    <property type="match status" value="1"/>
</dbReference>
<dbReference type="EMBL" id="LWLG01000005">
    <property type="protein sequence ID" value="OAQ20860.1"/>
    <property type="molecule type" value="Genomic_DNA"/>
</dbReference>
<evidence type="ECO:0000313" key="3">
    <source>
        <dbReference type="EMBL" id="OAQ20860.1"/>
    </source>
</evidence>
<keyword evidence="4" id="KW-1185">Reference proteome</keyword>
<dbReference type="InterPro" id="IPR006121">
    <property type="entry name" value="HMA_dom"/>
</dbReference>
<dbReference type="GO" id="GO:0005507">
    <property type="term" value="F:copper ion binding"/>
    <property type="evidence" value="ECO:0007669"/>
    <property type="project" value="InterPro"/>
</dbReference>
<proteinExistence type="predicted"/>
<dbReference type="Pfam" id="PF00403">
    <property type="entry name" value="HMA"/>
    <property type="match status" value="1"/>
</dbReference>
<name>A0A179D462_9BACT</name>
<dbReference type="PROSITE" id="PS01047">
    <property type="entry name" value="HMA_1"/>
    <property type="match status" value="1"/>
</dbReference>
<dbReference type="STRING" id="999894.TDIS_0986"/>
<dbReference type="PROSITE" id="PS50846">
    <property type="entry name" value="HMA_2"/>
    <property type="match status" value="1"/>
</dbReference>
<sequence length="69" mass="7390">MAKTTIRISGMSCEHCAMRVTKALSGLSGVTDVKVDLKSGTATFEKPESVTLEDVARVIEEAGYRVEKG</sequence>
<dbReference type="SUPFAM" id="SSF55008">
    <property type="entry name" value="HMA, heavy metal-associated domain"/>
    <property type="match status" value="1"/>
</dbReference>
<protein>
    <recommendedName>
        <fullName evidence="2">HMA domain-containing protein</fullName>
    </recommendedName>
</protein>
<keyword evidence="1" id="KW-0479">Metal-binding</keyword>
<accession>A0A179D462</accession>